<proteinExistence type="predicted"/>
<reference evidence="1" key="1">
    <citation type="submission" date="2021-11" db="EMBL/GenBank/DDBJ databases">
        <title>Study of the species diversity of bacterial strains isolated from a unique natural object - Shulgan-Tash cave (Bashkiria).</title>
        <authorList>
            <person name="Sazanova A.L."/>
            <person name="Chirak E.R."/>
            <person name="Safronova V.I."/>
        </authorList>
    </citation>
    <scope>NUCLEOTIDE SEQUENCE</scope>
    <source>
        <strain evidence="1">P1</strain>
    </source>
</reference>
<protein>
    <submittedName>
        <fullName evidence="1">Thioesterase family protein</fullName>
    </submittedName>
</protein>
<sequence>MSVEQLPGVEEIAQVPAALRVVAGPEWEDGNGHVNVAHFYGLHMRAAEAALQRIGVDDDYRTSRRLGVFSMEQHLRFLHEVHIGEELSAHVRWLDRGDKVFHGISVVVNRTTGQIANTLEVLEGHVDLVARRATPFPADIADRIDEAVAAHRGLSRQLPLSGAIGVRR</sequence>
<evidence type="ECO:0000313" key="1">
    <source>
        <dbReference type="EMBL" id="UUZ45376.1"/>
    </source>
</evidence>
<dbReference type="Proteomes" id="UP001059663">
    <property type="component" value="Chromosome"/>
</dbReference>
<accession>A0AC61U5R2</accession>
<evidence type="ECO:0000313" key="2">
    <source>
        <dbReference type="Proteomes" id="UP001059663"/>
    </source>
</evidence>
<name>A0AC61U5R2_9MICO</name>
<gene>
    <name evidence="1" type="ORF">LP422_04060</name>
</gene>
<organism evidence="1 2">
    <name type="scientific">Janibacter limosus</name>
    <dbReference type="NCBI Taxonomy" id="53458"/>
    <lineage>
        <taxon>Bacteria</taxon>
        <taxon>Bacillati</taxon>
        <taxon>Actinomycetota</taxon>
        <taxon>Actinomycetes</taxon>
        <taxon>Micrococcales</taxon>
        <taxon>Intrasporangiaceae</taxon>
        <taxon>Janibacter</taxon>
    </lineage>
</organism>
<dbReference type="EMBL" id="CP087977">
    <property type="protein sequence ID" value="UUZ45376.1"/>
    <property type="molecule type" value="Genomic_DNA"/>
</dbReference>